<dbReference type="EMBL" id="JJMP01000001">
    <property type="protein sequence ID" value="RYC53480.1"/>
    <property type="molecule type" value="Genomic_DNA"/>
</dbReference>
<feature type="transmembrane region" description="Helical" evidence="1">
    <location>
        <begin position="69"/>
        <end position="92"/>
    </location>
</feature>
<dbReference type="InterPro" id="IPR005804">
    <property type="entry name" value="FA_desaturase_dom"/>
</dbReference>
<keyword evidence="4" id="KW-1185">Reference proteome</keyword>
<dbReference type="PIRSF" id="PIRSF015921">
    <property type="entry name" value="FA_sphinglp_des"/>
    <property type="match status" value="1"/>
</dbReference>
<dbReference type="GO" id="GO:0016020">
    <property type="term" value="C:membrane"/>
    <property type="evidence" value="ECO:0007669"/>
    <property type="project" value="TreeGrafter"/>
</dbReference>
<dbReference type="CDD" id="cd03506">
    <property type="entry name" value="Delta6-FADS-like"/>
    <property type="match status" value="1"/>
</dbReference>
<dbReference type="GO" id="GO:0016717">
    <property type="term" value="F:oxidoreductase activity, acting on paired donors, with oxidation of a pair of donors resulting in the reduction of molecular oxygen to two molecules of water"/>
    <property type="evidence" value="ECO:0007669"/>
    <property type="project" value="TreeGrafter"/>
</dbReference>
<comment type="caution">
    <text evidence="3">The sequence shown here is derived from an EMBL/GenBank/DDBJ whole genome shotgun (WGS) entry which is preliminary data.</text>
</comment>
<name>A0A444VS76_9FLAO</name>
<dbReference type="Pfam" id="PF00487">
    <property type="entry name" value="FA_desaturase"/>
    <property type="match status" value="1"/>
</dbReference>
<dbReference type="PANTHER" id="PTHR19353">
    <property type="entry name" value="FATTY ACID DESATURASE 2"/>
    <property type="match status" value="1"/>
</dbReference>
<dbReference type="Proteomes" id="UP000290261">
    <property type="component" value="Unassembled WGS sequence"/>
</dbReference>
<keyword evidence="1" id="KW-0812">Transmembrane</keyword>
<evidence type="ECO:0000259" key="2">
    <source>
        <dbReference type="Pfam" id="PF00487"/>
    </source>
</evidence>
<gene>
    <name evidence="3" type="ORF">DN53_04520</name>
</gene>
<organism evidence="3 4">
    <name type="scientific">Flagellimonas olearia</name>
    <dbReference type="NCBI Taxonomy" id="552546"/>
    <lineage>
        <taxon>Bacteria</taxon>
        <taxon>Pseudomonadati</taxon>
        <taxon>Bacteroidota</taxon>
        <taxon>Flavobacteriia</taxon>
        <taxon>Flavobacteriales</taxon>
        <taxon>Flavobacteriaceae</taxon>
        <taxon>Flagellimonas</taxon>
    </lineage>
</organism>
<feature type="domain" description="Fatty acid desaturase" evidence="2">
    <location>
        <begin position="66"/>
        <end position="338"/>
    </location>
</feature>
<dbReference type="AlphaFoldDB" id="A0A444VS76"/>
<feature type="transmembrane region" description="Helical" evidence="1">
    <location>
        <begin position="39"/>
        <end position="57"/>
    </location>
</feature>
<evidence type="ECO:0000256" key="1">
    <source>
        <dbReference type="SAM" id="Phobius"/>
    </source>
</evidence>
<evidence type="ECO:0000313" key="3">
    <source>
        <dbReference type="EMBL" id="RYC53480.1"/>
    </source>
</evidence>
<dbReference type="GO" id="GO:0008610">
    <property type="term" value="P:lipid biosynthetic process"/>
    <property type="evidence" value="ECO:0007669"/>
    <property type="project" value="UniProtKB-ARBA"/>
</dbReference>
<proteinExistence type="predicted"/>
<keyword evidence="1" id="KW-0472">Membrane</keyword>
<reference evidence="3 4" key="1">
    <citation type="submission" date="2014-04" db="EMBL/GenBank/DDBJ databases">
        <title>Whole genome of Muricauda olearia.</title>
        <authorList>
            <person name="Zhang X.-H."/>
            <person name="Tang K."/>
        </authorList>
    </citation>
    <scope>NUCLEOTIDE SEQUENCE [LARGE SCALE GENOMIC DNA]</scope>
    <source>
        <strain evidence="3 4">Th120</strain>
    </source>
</reference>
<feature type="transmembrane region" description="Helical" evidence="1">
    <location>
        <begin position="204"/>
        <end position="225"/>
    </location>
</feature>
<dbReference type="InterPro" id="IPR012171">
    <property type="entry name" value="Fatty_acid_desaturase"/>
</dbReference>
<evidence type="ECO:0000313" key="4">
    <source>
        <dbReference type="Proteomes" id="UP000290261"/>
    </source>
</evidence>
<protein>
    <submittedName>
        <fullName evidence="3">Fatty acid desaturase</fullName>
    </submittedName>
</protein>
<keyword evidence="1" id="KW-1133">Transmembrane helix</keyword>
<accession>A0A444VS76</accession>
<feature type="transmembrane region" description="Helical" evidence="1">
    <location>
        <begin position="104"/>
        <end position="122"/>
    </location>
</feature>
<feature type="transmembrane region" description="Helical" evidence="1">
    <location>
        <begin position="231"/>
        <end position="255"/>
    </location>
</feature>
<feature type="transmembrane region" description="Helical" evidence="1">
    <location>
        <begin position="163"/>
        <end position="183"/>
    </location>
</feature>
<sequence>MKNPKFAKRGGSDFSRALKTRVNQYFDSKGISKYANKSMIAKSVLMLSLFVVPLLLINLGMASSPWQLFLLYFIGGLGMAGIGMGIMHDAIHGSYSRNKTVNRYMGYTMNLVGASSAVWRIQHNVLHHTYPNITGSDDDINAPFFLRFSPNAKRYVLHRFQFIYAWFFYSISTISWVTTKDFVRMNRYRKMGFLNKRNEFQREISILILWKLVYYTFALVLPLIVVPLAPWIIILAFISMHLVTGFLISTIFQVAHIMPSLEFPMPDENNTVSGDWAMHQMATTTNFAPRGTLFSWLIGGLNYQVEHHLLPNICHVHYKNLSRIVAETAKEFGMPYHCQKTFCSAIWNHIKMLRSLGKTVPVST</sequence>
<dbReference type="PANTHER" id="PTHR19353:SF19">
    <property type="entry name" value="DELTA(5) FATTY ACID DESATURASE C-RELATED"/>
    <property type="match status" value="1"/>
</dbReference>